<dbReference type="PANTHER" id="PTHR13710:SF154">
    <property type="entry name" value="RECQ HELICASE, PUTATIVE (AFU_ORTHOLOGUE AFUA_6G14720)-RELATED"/>
    <property type="match status" value="1"/>
</dbReference>
<evidence type="ECO:0000256" key="5">
    <source>
        <dbReference type="ARBA" id="ARBA00034808"/>
    </source>
</evidence>
<protein>
    <recommendedName>
        <fullName evidence="5">DNA 3'-5' helicase</fullName>
        <ecNumber evidence="5">5.6.2.4</ecNumber>
    </recommendedName>
</protein>
<dbReference type="InterPro" id="IPR011545">
    <property type="entry name" value="DEAD/DEAH_box_helicase_dom"/>
</dbReference>
<evidence type="ECO:0000256" key="4">
    <source>
        <dbReference type="ARBA" id="ARBA00034617"/>
    </source>
</evidence>
<evidence type="ECO:0000256" key="1">
    <source>
        <dbReference type="ARBA" id="ARBA00005446"/>
    </source>
</evidence>
<keyword evidence="2" id="KW-0547">Nucleotide-binding</keyword>
<comment type="similarity">
    <text evidence="1">Belongs to the helicase family. RecQ subfamily.</text>
</comment>
<feature type="region of interest" description="Disordered" evidence="6">
    <location>
        <begin position="639"/>
        <end position="670"/>
    </location>
</feature>
<dbReference type="PROSITE" id="PS51192">
    <property type="entry name" value="HELICASE_ATP_BIND_1"/>
    <property type="match status" value="1"/>
</dbReference>
<dbReference type="InterPro" id="IPR014001">
    <property type="entry name" value="Helicase_ATP-bd"/>
</dbReference>
<gene>
    <name evidence="9" type="ORF">OC846_006379</name>
</gene>
<comment type="catalytic activity">
    <reaction evidence="4">
        <text>Couples ATP hydrolysis with the unwinding of duplex DNA by translocating in the 3'-5' direction.</text>
        <dbReference type="EC" id="5.6.2.4"/>
    </reaction>
</comment>
<evidence type="ECO:0000259" key="7">
    <source>
        <dbReference type="PROSITE" id="PS51192"/>
    </source>
</evidence>
<dbReference type="Pfam" id="PF00271">
    <property type="entry name" value="Helicase_C"/>
    <property type="match status" value="1"/>
</dbReference>
<dbReference type="GO" id="GO:0009378">
    <property type="term" value="F:four-way junction helicase activity"/>
    <property type="evidence" value="ECO:0007669"/>
    <property type="project" value="TreeGrafter"/>
</dbReference>
<evidence type="ECO:0000256" key="3">
    <source>
        <dbReference type="ARBA" id="ARBA00022840"/>
    </source>
</evidence>
<dbReference type="SMART" id="SM00487">
    <property type="entry name" value="DEXDc"/>
    <property type="match status" value="1"/>
</dbReference>
<feature type="domain" description="Helicase ATP-binding" evidence="7">
    <location>
        <begin position="1030"/>
        <end position="1193"/>
    </location>
</feature>
<feature type="region of interest" description="Disordered" evidence="6">
    <location>
        <begin position="219"/>
        <end position="241"/>
    </location>
</feature>
<dbReference type="EMBL" id="JAPDMZ010000350">
    <property type="protein sequence ID" value="KAK0543553.1"/>
    <property type="molecule type" value="Genomic_DNA"/>
</dbReference>
<dbReference type="PROSITE" id="PS51194">
    <property type="entry name" value="HELICASE_CTER"/>
    <property type="match status" value="1"/>
</dbReference>
<evidence type="ECO:0000313" key="10">
    <source>
        <dbReference type="Proteomes" id="UP001176517"/>
    </source>
</evidence>
<dbReference type="GO" id="GO:0005524">
    <property type="term" value="F:ATP binding"/>
    <property type="evidence" value="ECO:0007669"/>
    <property type="project" value="UniProtKB-KW"/>
</dbReference>
<feature type="compositionally biased region" description="Low complexity" evidence="6">
    <location>
        <begin position="1482"/>
        <end position="1492"/>
    </location>
</feature>
<evidence type="ECO:0000259" key="8">
    <source>
        <dbReference type="PROSITE" id="PS51194"/>
    </source>
</evidence>
<reference evidence="9" key="1">
    <citation type="journal article" date="2023" name="PhytoFront">
        <title>Draft Genome Resources of Seven Strains of Tilletia horrida, Causal Agent of Kernel Smut of Rice.</title>
        <authorList>
            <person name="Khanal S."/>
            <person name="Antony Babu S."/>
            <person name="Zhou X.G."/>
        </authorList>
    </citation>
    <scope>NUCLEOTIDE SEQUENCE</scope>
    <source>
        <strain evidence="9">TX6</strain>
    </source>
</reference>
<dbReference type="EC" id="5.6.2.4" evidence="5"/>
<keyword evidence="3" id="KW-0067">ATP-binding</keyword>
<dbReference type="PANTHER" id="PTHR13710">
    <property type="entry name" value="DNA HELICASE RECQ FAMILY MEMBER"/>
    <property type="match status" value="1"/>
</dbReference>
<comment type="caution">
    <text evidence="9">The sequence shown here is derived from an EMBL/GenBank/DDBJ whole genome shotgun (WGS) entry which is preliminary data.</text>
</comment>
<feature type="compositionally biased region" description="Basic and acidic residues" evidence="6">
    <location>
        <begin position="1447"/>
        <end position="1460"/>
    </location>
</feature>
<feature type="region of interest" description="Disordered" evidence="6">
    <location>
        <begin position="173"/>
        <end position="200"/>
    </location>
</feature>
<keyword evidence="10" id="KW-1185">Reference proteome</keyword>
<dbReference type="Pfam" id="PF00270">
    <property type="entry name" value="DEAD"/>
    <property type="match status" value="1"/>
</dbReference>
<name>A0AAN6GL46_9BASI</name>
<organism evidence="9 10">
    <name type="scientific">Tilletia horrida</name>
    <dbReference type="NCBI Taxonomy" id="155126"/>
    <lineage>
        <taxon>Eukaryota</taxon>
        <taxon>Fungi</taxon>
        <taxon>Dikarya</taxon>
        <taxon>Basidiomycota</taxon>
        <taxon>Ustilaginomycotina</taxon>
        <taxon>Exobasidiomycetes</taxon>
        <taxon>Tilletiales</taxon>
        <taxon>Tilletiaceae</taxon>
        <taxon>Tilletia</taxon>
    </lineage>
</organism>
<feature type="compositionally biased region" description="Low complexity" evidence="6">
    <location>
        <begin position="231"/>
        <end position="241"/>
    </location>
</feature>
<dbReference type="GO" id="GO:0003676">
    <property type="term" value="F:nucleic acid binding"/>
    <property type="evidence" value="ECO:0007669"/>
    <property type="project" value="InterPro"/>
</dbReference>
<accession>A0AAN6GL46</accession>
<feature type="region of interest" description="Disordered" evidence="6">
    <location>
        <begin position="1433"/>
        <end position="1544"/>
    </location>
</feature>
<proteinExistence type="inferred from homology"/>
<evidence type="ECO:0000256" key="6">
    <source>
        <dbReference type="SAM" id="MobiDB-lite"/>
    </source>
</evidence>
<sequence length="1544" mass="167557">MAAPSSPPLTLDDFNLVYDEKYSALICRTCKNAVEPGQLARHFKRQVHQGQASSVDASQTQDSLYALPRGAPADASAAFRGKDITDKIPKLRDLILKLPDVKAPQELPRLLPTDPPHPLLHIHTGWLCSCGAAGVKDRLGADHEKACPVDGTIRPSLVQSWMDRGDWFPVRGNGPLLGHASGDGNGDVDGSSEDESEPVNSPAVDAFSQLLASTARESALDPDTLLPKQHTAATTESSTSSPWLGRVRWGVMLKDVPLSLASELVTDPSRLFDLLPVDPVSPLSAVELRKELISKVRAALIDAYTDLHDNGTDYIRSRLHCDDVDFAKSSQSPRPLRGDPTYIRTCSGVMAEVVALAWTLTVLKQGGAFEDAVEMEVPDSELMALRPLTESIASIESAMRRVTEHLREGTLESKHIGAALYKLLSQPVEGVGRSSVALLYSALKGIDPIANYSFRNGTAHSPFLSTLIFGLRLSIWAIALARTPRNDRGEAPELEANVDKLRISHAVSSKSCVLGKLYGDRNYALSCPPESSQSFRVIWTADSKAFTLNGETIRIKDFRRMAASMENEAIQLGLGLEYGPTASSSPSIQVNAAALRDVTGNKAVGYSFVSDRANVEVTSKLSTLICSRLALLIVKHRPRQGGPSAEDEGVELSLEKDKDGGDDKDEDEDEWSIDMDAVDQILKQEQTFLRSMFAAIFFTAGPANRGTELASVLIRNTPEQTRDVLLGPGGAVLLETAHSKTAWRAMYVDRVTRVLPVRLGFAFIRYLLGARPSMDRLRLLRYGIAAPAQLFVSPNGNAWDAGHLGDIVRLATQRHGLGVTLGLLGTRHCQAAICFRFMDRAILRRFISMRAAGVDKEAGSAWEDGDERTTLQDPFLEREVQMGEALHRMSNHSLATASIHYQDNVDVRQGLGLDRQTISIIASSYWHRILELQTWSTAGQSPRRSIPAVLESAAGQERGDDALTPLANPQRQDMSTASQMGMATATATATSVVQHRPKNSALPLFVLATMAELCGRVVTCKTEGQARALNRLSRTKDSFVAILPTGAGKSLLWQTAARLAHEERQLIGLFVPLVALREDAKRAAEQCGLCTFSDTEVEVSEDVPANVEVLIYSLDFILTPGGADLLQSLASAGRLARICVDEAHVFFQDLWRAVASFGWRLSLLEVPILLLSATVPPSRVRDLACAVALDELAEVRESVQQRALGYRVHLGTERIPLGHILASEEHPVNKQVIKLATLAQQKGEPTMIFARGVEQAQMLARNLGCAVYHSVHEDDPNKEQLREEMNAGLEAFVAGGTDIICGTSALGAGIHRLDVRRGIIAGLPYSLLDTVQAAGRCGRDGRPAKVDVVLNQLDLIRLRREIASKPFDFDLLCLEMFLSGESCRRDSIGRLFDGQAVSCMEIAGAELCDECVADKVMIQASLPDATVALSELETSSPPVLASTPLAGKDKAKGKGVDRASRSHARGQGTQRGDGYRHGNGSGNSAADVGAGDVVDDELPLSRMSTKRSHAVHSPEHISPRRPAPGQRRPQAKGKQRRVARDGDY</sequence>
<dbReference type="GO" id="GO:0005737">
    <property type="term" value="C:cytoplasm"/>
    <property type="evidence" value="ECO:0007669"/>
    <property type="project" value="TreeGrafter"/>
</dbReference>
<feature type="domain" description="Helicase C-terminal" evidence="8">
    <location>
        <begin position="1231"/>
        <end position="1382"/>
    </location>
</feature>
<dbReference type="GO" id="GO:0000724">
    <property type="term" value="P:double-strand break repair via homologous recombination"/>
    <property type="evidence" value="ECO:0007669"/>
    <property type="project" value="TreeGrafter"/>
</dbReference>
<dbReference type="GO" id="GO:0005694">
    <property type="term" value="C:chromosome"/>
    <property type="evidence" value="ECO:0007669"/>
    <property type="project" value="TreeGrafter"/>
</dbReference>
<dbReference type="InterPro" id="IPR001650">
    <property type="entry name" value="Helicase_C-like"/>
</dbReference>
<dbReference type="SUPFAM" id="SSF52540">
    <property type="entry name" value="P-loop containing nucleoside triphosphate hydrolases"/>
    <property type="match status" value="1"/>
</dbReference>
<dbReference type="InterPro" id="IPR027417">
    <property type="entry name" value="P-loop_NTPase"/>
</dbReference>
<dbReference type="SMART" id="SM00490">
    <property type="entry name" value="HELICc"/>
    <property type="match status" value="1"/>
</dbReference>
<dbReference type="GO" id="GO:0043138">
    <property type="term" value="F:3'-5' DNA helicase activity"/>
    <property type="evidence" value="ECO:0007669"/>
    <property type="project" value="UniProtKB-EC"/>
</dbReference>
<dbReference type="Gene3D" id="3.40.50.300">
    <property type="entry name" value="P-loop containing nucleotide triphosphate hydrolases"/>
    <property type="match status" value="2"/>
</dbReference>
<evidence type="ECO:0000313" key="9">
    <source>
        <dbReference type="EMBL" id="KAK0543553.1"/>
    </source>
</evidence>
<dbReference type="Proteomes" id="UP001176517">
    <property type="component" value="Unassembled WGS sequence"/>
</dbReference>
<evidence type="ECO:0000256" key="2">
    <source>
        <dbReference type="ARBA" id="ARBA00022741"/>
    </source>
</evidence>